<evidence type="ECO:0000256" key="1">
    <source>
        <dbReference type="SAM" id="MobiDB-lite"/>
    </source>
</evidence>
<reference evidence="2 3" key="1">
    <citation type="submission" date="2020-02" db="EMBL/GenBank/DDBJ databases">
        <authorList>
            <person name="Babadi Z.K."/>
            <person name="Risdian C."/>
            <person name="Ebrahimipour G.H."/>
            <person name="Wink J."/>
        </authorList>
    </citation>
    <scope>NUCLEOTIDE SEQUENCE [LARGE SCALE GENOMIC DNA]</scope>
    <source>
        <strain evidence="2 3">ZKHCc1 1396</strain>
    </source>
</reference>
<evidence type="ECO:0000313" key="3">
    <source>
        <dbReference type="Proteomes" id="UP001516472"/>
    </source>
</evidence>
<dbReference type="Proteomes" id="UP001516472">
    <property type="component" value="Unassembled WGS sequence"/>
</dbReference>
<gene>
    <name evidence="2" type="ORF">G4177_04775</name>
</gene>
<protein>
    <recommendedName>
        <fullName evidence="4">Cys-rich protein</fullName>
    </recommendedName>
</protein>
<proteinExistence type="predicted"/>
<evidence type="ECO:0008006" key="4">
    <source>
        <dbReference type="Google" id="ProtNLM"/>
    </source>
</evidence>
<feature type="region of interest" description="Disordered" evidence="1">
    <location>
        <begin position="78"/>
        <end position="103"/>
    </location>
</feature>
<sequence>MNTVREERWSMKNLGGWTLAMGVSAMLFVAPSAWAKECARVCVDDLARNSKLCKQHAKNKSVECVQMMTQAKDECLKECKNPSQKAAPQEDDSHEDDSHEDAH</sequence>
<accession>A0ABR9PHW3</accession>
<keyword evidence="3" id="KW-1185">Reference proteome</keyword>
<dbReference type="EMBL" id="JAAIYO010000001">
    <property type="protein sequence ID" value="MBE4747494.1"/>
    <property type="molecule type" value="Genomic_DNA"/>
</dbReference>
<evidence type="ECO:0000313" key="2">
    <source>
        <dbReference type="EMBL" id="MBE4747494.1"/>
    </source>
</evidence>
<organism evidence="2 3">
    <name type="scientific">Corallococcus soli</name>
    <dbReference type="NCBI Taxonomy" id="2710757"/>
    <lineage>
        <taxon>Bacteria</taxon>
        <taxon>Pseudomonadati</taxon>
        <taxon>Myxococcota</taxon>
        <taxon>Myxococcia</taxon>
        <taxon>Myxococcales</taxon>
        <taxon>Cystobacterineae</taxon>
        <taxon>Myxococcaceae</taxon>
        <taxon>Corallococcus</taxon>
    </lineage>
</organism>
<comment type="caution">
    <text evidence="2">The sequence shown here is derived from an EMBL/GenBank/DDBJ whole genome shotgun (WGS) entry which is preliminary data.</text>
</comment>
<name>A0ABR9PHW3_9BACT</name>
<dbReference type="RefSeq" id="WP_193346872.1">
    <property type="nucleotide sequence ID" value="NZ_CBCSIP010000005.1"/>
</dbReference>